<evidence type="ECO:0000256" key="1">
    <source>
        <dbReference type="SAM" id="MobiDB-lite"/>
    </source>
</evidence>
<dbReference type="EMBL" id="FXAN01000072">
    <property type="protein sequence ID" value="SMG01361.1"/>
    <property type="molecule type" value="Genomic_DNA"/>
</dbReference>
<sequence>MYISRSRSMKKETIPGTRAGPRGTLGTVTLTTLSPTNSRTHSRPRMGVISRRRYRAGGRALN</sequence>
<accession>A0A238H7E2</accession>
<gene>
    <name evidence="2" type="ORF">BSIN_0577</name>
</gene>
<protein>
    <submittedName>
        <fullName evidence="2">Uncharacterized protein</fullName>
    </submittedName>
</protein>
<feature type="region of interest" description="Disordered" evidence="1">
    <location>
        <begin position="1"/>
        <end position="47"/>
    </location>
</feature>
<dbReference type="Proteomes" id="UP000198460">
    <property type="component" value="Unassembled WGS sequence"/>
</dbReference>
<evidence type="ECO:0000313" key="2">
    <source>
        <dbReference type="EMBL" id="SMG01361.1"/>
    </source>
</evidence>
<evidence type="ECO:0000313" key="3">
    <source>
        <dbReference type="Proteomes" id="UP000198460"/>
    </source>
</evidence>
<proteinExistence type="predicted"/>
<name>A0A238H7E2_9BURK</name>
<dbReference type="AlphaFoldDB" id="A0A238H7E2"/>
<reference evidence="2 3" key="1">
    <citation type="submission" date="2017-04" db="EMBL/GenBank/DDBJ databases">
        <authorList>
            <person name="Afonso C.L."/>
            <person name="Miller P.J."/>
            <person name="Scott M.A."/>
            <person name="Spackman E."/>
            <person name="Goraichik I."/>
            <person name="Dimitrov K.M."/>
            <person name="Suarez D.L."/>
            <person name="Swayne D.E."/>
        </authorList>
    </citation>
    <scope>NUCLEOTIDE SEQUENCE [LARGE SCALE GENOMIC DNA]</scope>
    <source>
        <strain evidence="2">LMG 28154</strain>
    </source>
</reference>
<organism evidence="2 3">
    <name type="scientific">Burkholderia singularis</name>
    <dbReference type="NCBI Taxonomy" id="1503053"/>
    <lineage>
        <taxon>Bacteria</taxon>
        <taxon>Pseudomonadati</taxon>
        <taxon>Pseudomonadota</taxon>
        <taxon>Betaproteobacteria</taxon>
        <taxon>Burkholderiales</taxon>
        <taxon>Burkholderiaceae</taxon>
        <taxon>Burkholderia</taxon>
        <taxon>pseudomallei group</taxon>
    </lineage>
</organism>
<feature type="compositionally biased region" description="Low complexity" evidence="1">
    <location>
        <begin position="24"/>
        <end position="33"/>
    </location>
</feature>